<accession>A0ABR4J1N1</accession>
<sequence length="199" mass="21945">MHQSTPSEDASNSLQAHINTLHALPLDATTQALHYLLPHLTPSISPNATRLVTHQTLSGAGDLDTLGRIYLQSADRCTREHATFKTRLHHIALDKLIEDLYVATERLLRDGLKDGSVTIPPLPAGEEAMCSCCRGDPDAVILSGFAEEEALYYWEDDYKAIWGEEKNCGGQYGGGETWLKASREQVERKAQEEGNSSKL</sequence>
<protein>
    <submittedName>
        <fullName evidence="1">Uncharacterized protein</fullName>
    </submittedName>
</protein>
<evidence type="ECO:0000313" key="2">
    <source>
        <dbReference type="Proteomes" id="UP001610335"/>
    </source>
</evidence>
<comment type="caution">
    <text evidence="1">The sequence shown here is derived from an EMBL/GenBank/DDBJ whole genome shotgun (WGS) entry which is preliminary data.</text>
</comment>
<proteinExistence type="predicted"/>
<dbReference type="Proteomes" id="UP001610335">
    <property type="component" value="Unassembled WGS sequence"/>
</dbReference>
<reference evidence="1 2" key="1">
    <citation type="submission" date="2024-07" db="EMBL/GenBank/DDBJ databases">
        <title>Section-level genome sequencing and comparative genomics of Aspergillus sections Usti and Cavernicolus.</title>
        <authorList>
            <consortium name="Lawrence Berkeley National Laboratory"/>
            <person name="Nybo J.L."/>
            <person name="Vesth T.C."/>
            <person name="Theobald S."/>
            <person name="Frisvad J.C."/>
            <person name="Larsen T.O."/>
            <person name="Kjaerboelling I."/>
            <person name="Rothschild-Mancinelli K."/>
            <person name="Lyhne E.K."/>
            <person name="Kogle M.E."/>
            <person name="Barry K."/>
            <person name="Clum A."/>
            <person name="Na H."/>
            <person name="Ledsgaard L."/>
            <person name="Lin J."/>
            <person name="Lipzen A."/>
            <person name="Kuo A."/>
            <person name="Riley R."/>
            <person name="Mondo S."/>
            <person name="LaButti K."/>
            <person name="Haridas S."/>
            <person name="Pangalinan J."/>
            <person name="Salamov A.A."/>
            <person name="Simmons B.A."/>
            <person name="Magnuson J.K."/>
            <person name="Chen J."/>
            <person name="Drula E."/>
            <person name="Henrissat B."/>
            <person name="Wiebenga A."/>
            <person name="Lubbers R.J."/>
            <person name="Gomes A.C."/>
            <person name="Makela M.R."/>
            <person name="Stajich J."/>
            <person name="Grigoriev I.V."/>
            <person name="Mortensen U.H."/>
            <person name="De vries R.P."/>
            <person name="Baker S.E."/>
            <person name="Andersen M.R."/>
        </authorList>
    </citation>
    <scope>NUCLEOTIDE SEQUENCE [LARGE SCALE GENOMIC DNA]</scope>
    <source>
        <strain evidence="1 2">CBS 600.67</strain>
    </source>
</reference>
<gene>
    <name evidence="1" type="ORF">BDW59DRAFT_156702</name>
</gene>
<evidence type="ECO:0000313" key="1">
    <source>
        <dbReference type="EMBL" id="KAL2833900.1"/>
    </source>
</evidence>
<organism evidence="1 2">
    <name type="scientific">Aspergillus cavernicola</name>
    <dbReference type="NCBI Taxonomy" id="176166"/>
    <lineage>
        <taxon>Eukaryota</taxon>
        <taxon>Fungi</taxon>
        <taxon>Dikarya</taxon>
        <taxon>Ascomycota</taxon>
        <taxon>Pezizomycotina</taxon>
        <taxon>Eurotiomycetes</taxon>
        <taxon>Eurotiomycetidae</taxon>
        <taxon>Eurotiales</taxon>
        <taxon>Aspergillaceae</taxon>
        <taxon>Aspergillus</taxon>
        <taxon>Aspergillus subgen. Nidulantes</taxon>
    </lineage>
</organism>
<keyword evidence="2" id="KW-1185">Reference proteome</keyword>
<name>A0ABR4J1N1_9EURO</name>
<dbReference type="EMBL" id="JBFXLS010000003">
    <property type="protein sequence ID" value="KAL2833900.1"/>
    <property type="molecule type" value="Genomic_DNA"/>
</dbReference>